<reference evidence="10 11" key="1">
    <citation type="submission" date="2016-12" db="EMBL/GenBank/DDBJ databases">
        <title>The genomes of Aspergillus section Nigri reveals drivers in fungal speciation.</title>
        <authorList>
            <consortium name="DOE Joint Genome Institute"/>
            <person name="Vesth T.C."/>
            <person name="Nybo J."/>
            <person name="Theobald S."/>
            <person name="Brandl J."/>
            <person name="Frisvad J.C."/>
            <person name="Nielsen K.F."/>
            <person name="Lyhne E.K."/>
            <person name="Kogle M.E."/>
            <person name="Kuo A."/>
            <person name="Riley R."/>
            <person name="Clum A."/>
            <person name="Nolan M."/>
            <person name="Lipzen A."/>
            <person name="Salamov A."/>
            <person name="Henrissat B."/>
            <person name="Wiebenga A."/>
            <person name="De Vries R.P."/>
            <person name="Grigoriev I.V."/>
            <person name="Mortensen U.H."/>
            <person name="Andersen M.R."/>
            <person name="Baker S.E."/>
        </authorList>
    </citation>
    <scope>NUCLEOTIDE SEQUENCE [LARGE SCALE GENOMIC DNA]</scope>
    <source>
        <strain evidence="10 11">IBT 23096</strain>
    </source>
</reference>
<dbReference type="PANTHER" id="PTHR43829:SF24">
    <property type="entry name" value="MIP AQUAPORIN (EUROFUNG)"/>
    <property type="match status" value="1"/>
</dbReference>
<proteinExistence type="inferred from homology"/>
<keyword evidence="11" id="KW-1185">Reference proteome</keyword>
<dbReference type="OrthoDB" id="3222at2759"/>
<comment type="similarity">
    <text evidence="2 7">Belongs to the MIP/aquaporin (TC 1.A.8) family.</text>
</comment>
<keyword evidence="3 7" id="KW-0813">Transport</keyword>
<dbReference type="PANTHER" id="PTHR43829">
    <property type="entry name" value="AQUAPORIN OR AQUAGLYCEROPORIN RELATED"/>
    <property type="match status" value="1"/>
</dbReference>
<dbReference type="GO" id="GO:0005886">
    <property type="term" value="C:plasma membrane"/>
    <property type="evidence" value="ECO:0007669"/>
    <property type="project" value="TreeGrafter"/>
</dbReference>
<keyword evidence="5 9" id="KW-1133">Transmembrane helix</keyword>
<dbReference type="GeneID" id="36553556"/>
<dbReference type="SUPFAM" id="SSF81338">
    <property type="entry name" value="Aquaporin-like"/>
    <property type="match status" value="1"/>
</dbReference>
<evidence type="ECO:0000256" key="7">
    <source>
        <dbReference type="RuleBase" id="RU000477"/>
    </source>
</evidence>
<dbReference type="Gene3D" id="1.20.1080.10">
    <property type="entry name" value="Glycerol uptake facilitator protein"/>
    <property type="match status" value="1"/>
</dbReference>
<dbReference type="GO" id="GO:0015254">
    <property type="term" value="F:glycerol channel activity"/>
    <property type="evidence" value="ECO:0007669"/>
    <property type="project" value="TreeGrafter"/>
</dbReference>
<sequence length="488" mass="53059">MRHAHEPFVQPGYAELNPEYDQGVNAKPVWSLAKPLPRVVRPGMVPTMDELRQAHRQAPWPAARSHRAGLDVDPDELTKGRILPTSNPLKIAAQVEDARLQREANLANKILRGDTASLSSSSRRFRRASTWALPPERLATVPEGDTPPEEGVDRPSEGLQETDPLLVDEPDELDFTTLEKSGDLQPLIEELVDEEVHNHHTTWSVVRTHYREALAEGLSVYVQLTLGFGADLAVTLANAGNPNTTAWAWGFATMLAIYISGGVSGAHLNPVITLVLWFYRGFPTRKIPGYFAAQFLGALFAAMTAYSLYYPSIQLYLDTSADGGILNSFVTGPRAPWIGAPTAFFTEFVGTAFLTIAVLALGDDQNAPPGAGMNALILGLVITLLSITFADQTGAAFNPSRDLGPRLVLLGLGYGAELFTDPYWLYGPWLGALSGAATGAFLYDLLVFTGGESPVNYPIERAQRALRKTALSGRRDRGRRSSVPEEAL</sequence>
<dbReference type="InterPro" id="IPR000425">
    <property type="entry name" value="MIP"/>
</dbReference>
<evidence type="ECO:0000313" key="11">
    <source>
        <dbReference type="Proteomes" id="UP000234275"/>
    </source>
</evidence>
<dbReference type="PRINTS" id="PR00783">
    <property type="entry name" value="MINTRINSICP"/>
</dbReference>
<evidence type="ECO:0000313" key="10">
    <source>
        <dbReference type="EMBL" id="PLB47452.1"/>
    </source>
</evidence>
<protein>
    <submittedName>
        <fullName evidence="10">Aquaporin-like protein</fullName>
    </submittedName>
</protein>
<evidence type="ECO:0000256" key="5">
    <source>
        <dbReference type="ARBA" id="ARBA00022989"/>
    </source>
</evidence>
<dbReference type="CDD" id="cd00333">
    <property type="entry name" value="MIP"/>
    <property type="match status" value="1"/>
</dbReference>
<evidence type="ECO:0000256" key="1">
    <source>
        <dbReference type="ARBA" id="ARBA00004141"/>
    </source>
</evidence>
<dbReference type="GO" id="GO:0015250">
    <property type="term" value="F:water channel activity"/>
    <property type="evidence" value="ECO:0007669"/>
    <property type="project" value="TreeGrafter"/>
</dbReference>
<dbReference type="InterPro" id="IPR023271">
    <property type="entry name" value="Aquaporin-like"/>
</dbReference>
<evidence type="ECO:0000256" key="8">
    <source>
        <dbReference type="SAM" id="MobiDB-lite"/>
    </source>
</evidence>
<organism evidence="10 11">
    <name type="scientific">Aspergillus steynii IBT 23096</name>
    <dbReference type="NCBI Taxonomy" id="1392250"/>
    <lineage>
        <taxon>Eukaryota</taxon>
        <taxon>Fungi</taxon>
        <taxon>Dikarya</taxon>
        <taxon>Ascomycota</taxon>
        <taxon>Pezizomycotina</taxon>
        <taxon>Eurotiomycetes</taxon>
        <taxon>Eurotiomycetidae</taxon>
        <taxon>Eurotiales</taxon>
        <taxon>Aspergillaceae</taxon>
        <taxon>Aspergillus</taxon>
        <taxon>Aspergillus subgen. Circumdati</taxon>
    </lineage>
</organism>
<comment type="caution">
    <text evidence="10">The sequence shown here is derived from an EMBL/GenBank/DDBJ whole genome shotgun (WGS) entry which is preliminary data.</text>
</comment>
<dbReference type="Proteomes" id="UP000234275">
    <property type="component" value="Unassembled WGS sequence"/>
</dbReference>
<evidence type="ECO:0000256" key="6">
    <source>
        <dbReference type="ARBA" id="ARBA00023136"/>
    </source>
</evidence>
<feature type="transmembrane region" description="Helical" evidence="9">
    <location>
        <begin position="291"/>
        <end position="310"/>
    </location>
</feature>
<gene>
    <name evidence="10" type="ORF">P170DRAFT_389027</name>
</gene>
<dbReference type="AlphaFoldDB" id="A0A2I2G3J4"/>
<dbReference type="STRING" id="1392250.A0A2I2G3J4"/>
<comment type="subcellular location">
    <subcellularLocation>
        <location evidence="1">Membrane</location>
        <topology evidence="1">Multi-pass membrane protein</topology>
    </subcellularLocation>
</comment>
<feature type="transmembrane region" description="Helical" evidence="9">
    <location>
        <begin position="423"/>
        <end position="443"/>
    </location>
</feature>
<name>A0A2I2G3J4_9EURO</name>
<feature type="transmembrane region" description="Helical" evidence="9">
    <location>
        <begin position="337"/>
        <end position="361"/>
    </location>
</feature>
<dbReference type="VEuPathDB" id="FungiDB:P170DRAFT_389027"/>
<dbReference type="Pfam" id="PF00230">
    <property type="entry name" value="MIP"/>
    <property type="match status" value="1"/>
</dbReference>
<evidence type="ECO:0000256" key="3">
    <source>
        <dbReference type="ARBA" id="ARBA00022448"/>
    </source>
</evidence>
<feature type="region of interest" description="Disordered" evidence="8">
    <location>
        <begin position="133"/>
        <end position="164"/>
    </location>
</feature>
<dbReference type="InterPro" id="IPR050363">
    <property type="entry name" value="MIP/Aquaporin"/>
</dbReference>
<keyword evidence="6 9" id="KW-0472">Membrane</keyword>
<accession>A0A2I2G3J4</accession>
<feature type="transmembrane region" description="Helical" evidence="9">
    <location>
        <begin position="373"/>
        <end position="390"/>
    </location>
</feature>
<feature type="transmembrane region" description="Helical" evidence="9">
    <location>
        <begin position="246"/>
        <end position="279"/>
    </location>
</feature>
<evidence type="ECO:0000256" key="9">
    <source>
        <dbReference type="SAM" id="Phobius"/>
    </source>
</evidence>
<evidence type="ECO:0000256" key="2">
    <source>
        <dbReference type="ARBA" id="ARBA00006175"/>
    </source>
</evidence>
<dbReference type="RefSeq" id="XP_024702754.1">
    <property type="nucleotide sequence ID" value="XM_024845857.1"/>
</dbReference>
<keyword evidence="4 7" id="KW-0812">Transmembrane</keyword>
<evidence type="ECO:0000256" key="4">
    <source>
        <dbReference type="ARBA" id="ARBA00022692"/>
    </source>
</evidence>
<dbReference type="EMBL" id="MSFO01000006">
    <property type="protein sequence ID" value="PLB47452.1"/>
    <property type="molecule type" value="Genomic_DNA"/>
</dbReference>